<dbReference type="Pfam" id="PF13635">
    <property type="entry name" value="DUF4143"/>
    <property type="match status" value="1"/>
</dbReference>
<dbReference type="InterPro" id="IPR041682">
    <property type="entry name" value="AAA_14"/>
</dbReference>
<dbReference type="Pfam" id="PF13173">
    <property type="entry name" value="AAA_14"/>
    <property type="match status" value="1"/>
</dbReference>
<dbReference type="GeneID" id="40475806"/>
<dbReference type="InterPro" id="IPR027417">
    <property type="entry name" value="P-loop_NTPase"/>
</dbReference>
<dbReference type="KEGG" id="tic:FH039_11440"/>
<evidence type="ECO:0000259" key="2">
    <source>
        <dbReference type="Pfam" id="PF13635"/>
    </source>
</evidence>
<keyword evidence="3" id="KW-0067">ATP-binding</keyword>
<dbReference type="Proteomes" id="UP000306007">
    <property type="component" value="Chromosome"/>
</dbReference>
<dbReference type="Gene3D" id="3.40.50.300">
    <property type="entry name" value="P-loop containing nucleotide triphosphate hydrolases"/>
    <property type="match status" value="1"/>
</dbReference>
<dbReference type="EMBL" id="CP040846">
    <property type="protein sequence ID" value="QDA32086.1"/>
    <property type="molecule type" value="Genomic_DNA"/>
</dbReference>
<proteinExistence type="predicted"/>
<dbReference type="SUPFAM" id="SSF52540">
    <property type="entry name" value="P-loop containing nucleoside triphosphate hydrolases"/>
    <property type="match status" value="1"/>
</dbReference>
<accession>A0A4Y5SMG8</accession>
<name>A0A4Y5SMG8_9EURY</name>
<dbReference type="AlphaFoldDB" id="A0A4Y5SMG8"/>
<dbReference type="InterPro" id="IPR025420">
    <property type="entry name" value="DUF4143"/>
</dbReference>
<evidence type="ECO:0000313" key="4">
    <source>
        <dbReference type="Proteomes" id="UP000306007"/>
    </source>
</evidence>
<protein>
    <submittedName>
        <fullName evidence="3">ATP-binding protein</fullName>
    </submittedName>
</protein>
<gene>
    <name evidence="3" type="ORF">FH039_11440</name>
</gene>
<feature type="domain" description="AAA" evidence="1">
    <location>
        <begin position="32"/>
        <end position="155"/>
    </location>
</feature>
<reference evidence="3 4" key="1">
    <citation type="submission" date="2019-06" db="EMBL/GenBank/DDBJ databases">
        <title>Thermococcus indicus sp. nov., a Fe(III)-reducing hyperthermophilic archaeon isolated from the Onnuri vent field of the Central Indian Ocean ridge.</title>
        <authorList>
            <person name="Lim J.K."/>
            <person name="Kim Y.J."/>
            <person name="Kwon K.K."/>
        </authorList>
    </citation>
    <scope>NUCLEOTIDE SEQUENCE [LARGE SCALE GENOMIC DNA]</scope>
    <source>
        <strain evidence="3 4">IOH1</strain>
    </source>
</reference>
<dbReference type="GO" id="GO:0005524">
    <property type="term" value="F:ATP binding"/>
    <property type="evidence" value="ECO:0007669"/>
    <property type="project" value="UniProtKB-KW"/>
</dbReference>
<keyword evidence="4" id="KW-1185">Reference proteome</keyword>
<dbReference type="PANTHER" id="PTHR33295:SF21">
    <property type="entry name" value="ATPASE, AAA SUPERFAMILY-RELATED"/>
    <property type="match status" value="1"/>
</dbReference>
<sequence>MISLIEITEEYLGSLRFVEEIPREVELPGGRDIKAIIGPRRVGKTFLLLKKAKSIKDRQNVLYLPFDEPELRRLTARELAERIRREFPEGRVVLFLDEVQEWAEWDVKLRWLHDVGDFDVYISGSSSTLMSSEIPSRLRGRHVSRLILPLSFREIAGESGKTFRERGRLQAVLKDYIKWGGFPEVWTSKSREKIISILETMFYRDMVERFAFRDVKEFQEAFYHILSLYGGYFTYRSLQRALKGLGVDANLKTVMNYLRAMEESFLVFQLPIFSPSTRERMIKPRKLYLVDTAFASLFFKGHDGGRKLENLVFIELLREKSYWNPSLEISYYSDGKNEVDFVVREGSHMRELIQVTYELNAANYEREIKGLIRTAKRLEVSKLTVVTVEDEERIKEGNLTVEVLPIWKFLLRGHQS</sequence>
<keyword evidence="3" id="KW-0547">Nucleotide-binding</keyword>
<dbReference type="RefSeq" id="WP_139681408.1">
    <property type="nucleotide sequence ID" value="NZ_CP040846.1"/>
</dbReference>
<dbReference type="PANTHER" id="PTHR33295">
    <property type="entry name" value="ATPASE"/>
    <property type="match status" value="1"/>
</dbReference>
<feature type="domain" description="DUF4143" evidence="2">
    <location>
        <begin position="204"/>
        <end position="357"/>
    </location>
</feature>
<evidence type="ECO:0000313" key="3">
    <source>
        <dbReference type="EMBL" id="QDA32086.1"/>
    </source>
</evidence>
<evidence type="ECO:0000259" key="1">
    <source>
        <dbReference type="Pfam" id="PF13173"/>
    </source>
</evidence>
<organism evidence="3 4">
    <name type="scientific">Thermococcus indicus</name>
    <dbReference type="NCBI Taxonomy" id="2586643"/>
    <lineage>
        <taxon>Archaea</taxon>
        <taxon>Methanobacteriati</taxon>
        <taxon>Methanobacteriota</taxon>
        <taxon>Thermococci</taxon>
        <taxon>Thermococcales</taxon>
        <taxon>Thermococcaceae</taxon>
        <taxon>Thermococcus</taxon>
    </lineage>
</organism>
<dbReference type="OrthoDB" id="371918at2157"/>